<dbReference type="GO" id="GO:0051539">
    <property type="term" value="F:4 iron, 4 sulfur cluster binding"/>
    <property type="evidence" value="ECO:0007669"/>
    <property type="project" value="UniProtKB-KW"/>
</dbReference>
<dbReference type="CDD" id="cd16917">
    <property type="entry name" value="HATPase_UhpB-NarQ-NarX-like"/>
    <property type="match status" value="1"/>
</dbReference>
<dbReference type="Gene3D" id="3.30.450.40">
    <property type="match status" value="1"/>
</dbReference>
<dbReference type="EC" id="2.7.13.3" evidence="5"/>
<dbReference type="InterPro" id="IPR029016">
    <property type="entry name" value="GAF-like_dom_sf"/>
</dbReference>
<keyword evidence="11" id="KW-0812">Transmembrane</keyword>
<evidence type="ECO:0000256" key="5">
    <source>
        <dbReference type="ARBA" id="ARBA00012438"/>
    </source>
</evidence>
<dbReference type="Proteomes" id="UP000317043">
    <property type="component" value="Unassembled WGS sequence"/>
</dbReference>
<evidence type="ECO:0000256" key="4">
    <source>
        <dbReference type="ARBA" id="ARBA00004651"/>
    </source>
</evidence>
<dbReference type="PROSITE" id="PS50109">
    <property type="entry name" value="HIS_KIN"/>
    <property type="match status" value="1"/>
</dbReference>
<dbReference type="SMART" id="SM00065">
    <property type="entry name" value="GAF"/>
    <property type="match status" value="1"/>
</dbReference>
<evidence type="ECO:0000256" key="1">
    <source>
        <dbReference type="ARBA" id="ARBA00000085"/>
    </source>
</evidence>
<dbReference type="GO" id="GO:0005737">
    <property type="term" value="C:cytoplasm"/>
    <property type="evidence" value="ECO:0007669"/>
    <property type="project" value="UniProtKB-SubCell"/>
</dbReference>
<dbReference type="AlphaFoldDB" id="A0A543AVQ4"/>
<evidence type="ECO:0000313" key="22">
    <source>
        <dbReference type="EMBL" id="TQL76663.1"/>
    </source>
</evidence>
<keyword evidence="13 22" id="KW-0418">Kinase</keyword>
<dbReference type="InterPro" id="IPR004358">
    <property type="entry name" value="Sig_transdc_His_kin-like_C"/>
</dbReference>
<evidence type="ECO:0000313" key="23">
    <source>
        <dbReference type="Proteomes" id="UP000317043"/>
    </source>
</evidence>
<dbReference type="InterPro" id="IPR050482">
    <property type="entry name" value="Sensor_HK_TwoCompSys"/>
</dbReference>
<evidence type="ECO:0000256" key="6">
    <source>
        <dbReference type="ARBA" id="ARBA00017322"/>
    </source>
</evidence>
<evidence type="ECO:0000256" key="10">
    <source>
        <dbReference type="ARBA" id="ARBA00022679"/>
    </source>
</evidence>
<dbReference type="InterPro" id="IPR005467">
    <property type="entry name" value="His_kinase_dom"/>
</dbReference>
<comment type="caution">
    <text evidence="22">The sequence shown here is derived from an EMBL/GenBank/DDBJ whole genome shotgun (WGS) entry which is preliminary data.</text>
</comment>
<dbReference type="PANTHER" id="PTHR24421:SF37">
    <property type="entry name" value="SENSOR HISTIDINE KINASE NARS"/>
    <property type="match status" value="1"/>
</dbReference>
<evidence type="ECO:0000256" key="7">
    <source>
        <dbReference type="ARBA" id="ARBA00022475"/>
    </source>
</evidence>
<keyword evidence="15" id="KW-0408">Iron</keyword>
<evidence type="ECO:0000256" key="8">
    <source>
        <dbReference type="ARBA" id="ARBA00022485"/>
    </source>
</evidence>
<evidence type="ECO:0000256" key="11">
    <source>
        <dbReference type="ARBA" id="ARBA00022692"/>
    </source>
</evidence>
<keyword evidence="23" id="KW-1185">Reference proteome</keyword>
<keyword evidence="14" id="KW-1133">Transmembrane helix</keyword>
<keyword evidence="12" id="KW-0479">Metal-binding</keyword>
<gene>
    <name evidence="22" type="ORF">FB566_2198</name>
</gene>
<dbReference type="GO" id="GO:0046872">
    <property type="term" value="F:metal ion binding"/>
    <property type="evidence" value="ECO:0007669"/>
    <property type="project" value="UniProtKB-KW"/>
</dbReference>
<name>A0A543AVQ4_9ACTN</name>
<dbReference type="PANTHER" id="PTHR24421">
    <property type="entry name" value="NITRATE/NITRITE SENSOR PROTEIN NARX-RELATED"/>
    <property type="match status" value="1"/>
</dbReference>
<dbReference type="Pfam" id="PF02518">
    <property type="entry name" value="HATPase_c"/>
    <property type="match status" value="1"/>
</dbReference>
<dbReference type="Pfam" id="PF07730">
    <property type="entry name" value="HisKA_3"/>
    <property type="match status" value="1"/>
</dbReference>
<evidence type="ECO:0000256" key="15">
    <source>
        <dbReference type="ARBA" id="ARBA00023004"/>
    </source>
</evidence>
<keyword evidence="7" id="KW-1003">Cell membrane</keyword>
<dbReference type="Pfam" id="PF13185">
    <property type="entry name" value="GAF_2"/>
    <property type="match status" value="1"/>
</dbReference>
<comment type="subcellular location">
    <subcellularLocation>
        <location evidence="4">Cell membrane</location>
        <topology evidence="4">Multi-pass membrane protein</topology>
    </subcellularLocation>
    <subcellularLocation>
        <location evidence="3">Cytoplasm</location>
    </subcellularLocation>
</comment>
<dbReference type="EMBL" id="VFOW01000001">
    <property type="protein sequence ID" value="TQL76663.1"/>
    <property type="molecule type" value="Genomic_DNA"/>
</dbReference>
<evidence type="ECO:0000256" key="12">
    <source>
        <dbReference type="ARBA" id="ARBA00022723"/>
    </source>
</evidence>
<evidence type="ECO:0000256" key="14">
    <source>
        <dbReference type="ARBA" id="ARBA00022989"/>
    </source>
</evidence>
<evidence type="ECO:0000256" key="2">
    <source>
        <dbReference type="ARBA" id="ARBA00001966"/>
    </source>
</evidence>
<sequence length="632" mass="68111">MTSRRRHDWAADTDLDALCHMVRGVLDCDGVVMAVWDDTVAVGADGLTSEDAGTLAERFHPDQAAPPDRVTDAEIAVDLPSARSVIEEMGFASVMRSALTLGGENAGLLFFLWSDEADRETDQTLLKALVRSCESALEFGRETSLSESLPEIDSLALHADTFPALMPAIQRVVSAALGPVGVGLSVYDDESGLLVTTEGSFGLPASVTASYSIDPNDLHSNAARVFETQRPYTSNQVIGDPAIIQNYPIAFGIESMIALPLIVSGRSTGVLMVANKEGGFSSSDVEKALTLTPQISIAVELARLNEAKRFHFASEQVLAELSAATYDPILDLDRFRPVFRWLAAIIRANRLEIVTEDGTVLMYEQPEPLTEQQFDTSHPCGILDGQSLRMRAVRSRGSAFSRTESRLVNEAARLLAEGLARTTTLRHEAELSQHRERQRIADDLHDDVSQLLLSAQKALEPSTELEGAAGESARRATELVHRAEAALRDAIFVLNSSQHTLSEALTEVVSAVNSHWSLEVKLDVDSGVDPFVSSKITGVLARGTREALMNTVKHAGPATSRVIARLVGQNDSHIEVDIVDNGRGADTAAITKTNGHGLTAMRRRVGALGGTVDIDSQPGQGTKVSLRIPLTR</sequence>
<proteinExistence type="predicted"/>
<dbReference type="InterPro" id="IPR003018">
    <property type="entry name" value="GAF"/>
</dbReference>
<dbReference type="SUPFAM" id="SSF55781">
    <property type="entry name" value="GAF domain-like"/>
    <property type="match status" value="1"/>
</dbReference>
<comment type="catalytic activity">
    <reaction evidence="1">
        <text>ATP + protein L-histidine = ADP + protein N-phospho-L-histidine.</text>
        <dbReference type="EC" id="2.7.13.3"/>
    </reaction>
</comment>
<accession>A0A543AVQ4</accession>
<keyword evidence="17" id="KW-0411">Iron-sulfur</keyword>
<comment type="cofactor">
    <cofactor evidence="2">
        <name>[4Fe-4S] cluster</name>
        <dbReference type="ChEBI" id="CHEBI:49883"/>
    </cofactor>
</comment>
<keyword evidence="9" id="KW-0963">Cytoplasm</keyword>
<comment type="function">
    <text evidence="19">Member of the two-component regulatory system NreB/NreC involved in the control of dissimilatory nitrate/nitrite reduction in response to oxygen. NreB functions as a direct oxygen sensor histidine kinase which is autophosphorylated, in the absence of oxygen, probably at the conserved histidine residue, and transfers its phosphate group probably to a conserved aspartate residue of NreC. NreB/NreC activates the expression of the nitrate (narGHJI) and nitrite (nir) reductase operons, as well as the putative nitrate transporter gene narT.</text>
</comment>
<evidence type="ECO:0000256" key="16">
    <source>
        <dbReference type="ARBA" id="ARBA00023012"/>
    </source>
</evidence>
<dbReference type="RefSeq" id="WP_142038395.1">
    <property type="nucleotide sequence ID" value="NZ_JBHTGS010000001.1"/>
</dbReference>
<dbReference type="OrthoDB" id="144293at2"/>
<reference evidence="22 23" key="1">
    <citation type="submission" date="2019-06" db="EMBL/GenBank/DDBJ databases">
        <title>Sequencing the genomes of 1000 actinobacteria strains.</title>
        <authorList>
            <person name="Klenk H.-P."/>
        </authorList>
    </citation>
    <scope>NUCLEOTIDE SEQUENCE [LARGE SCALE GENOMIC DNA]</scope>
    <source>
        <strain evidence="22 23">DSM 45928</strain>
    </source>
</reference>
<keyword evidence="16" id="KW-0902">Two-component regulatory system</keyword>
<evidence type="ECO:0000256" key="9">
    <source>
        <dbReference type="ARBA" id="ARBA00022490"/>
    </source>
</evidence>
<evidence type="ECO:0000256" key="18">
    <source>
        <dbReference type="ARBA" id="ARBA00023136"/>
    </source>
</evidence>
<keyword evidence="18" id="KW-0472">Membrane</keyword>
<feature type="domain" description="Histidine kinase" evidence="21">
    <location>
        <begin position="439"/>
        <end position="632"/>
    </location>
</feature>
<dbReference type="InterPro" id="IPR011712">
    <property type="entry name" value="Sig_transdc_His_kin_sub3_dim/P"/>
</dbReference>
<dbReference type="InterPro" id="IPR036890">
    <property type="entry name" value="HATPase_C_sf"/>
</dbReference>
<dbReference type="PRINTS" id="PR00344">
    <property type="entry name" value="BCTRLSENSOR"/>
</dbReference>
<organism evidence="22 23">
    <name type="scientific">Stackebrandtia endophytica</name>
    <dbReference type="NCBI Taxonomy" id="1496996"/>
    <lineage>
        <taxon>Bacteria</taxon>
        <taxon>Bacillati</taxon>
        <taxon>Actinomycetota</taxon>
        <taxon>Actinomycetes</taxon>
        <taxon>Glycomycetales</taxon>
        <taxon>Glycomycetaceae</taxon>
        <taxon>Stackebrandtia</taxon>
    </lineage>
</organism>
<evidence type="ECO:0000256" key="20">
    <source>
        <dbReference type="ARBA" id="ARBA00030800"/>
    </source>
</evidence>
<protein>
    <recommendedName>
        <fullName evidence="6">Oxygen sensor histidine kinase NreB</fullName>
        <ecNumber evidence="5">2.7.13.3</ecNumber>
    </recommendedName>
    <alternativeName>
        <fullName evidence="20">Nitrogen regulation protein B</fullName>
    </alternativeName>
</protein>
<keyword evidence="8" id="KW-0004">4Fe-4S</keyword>
<dbReference type="GO" id="GO:0046983">
    <property type="term" value="F:protein dimerization activity"/>
    <property type="evidence" value="ECO:0007669"/>
    <property type="project" value="InterPro"/>
</dbReference>
<dbReference type="InterPro" id="IPR003594">
    <property type="entry name" value="HATPase_dom"/>
</dbReference>
<keyword evidence="10" id="KW-0808">Transferase</keyword>
<evidence type="ECO:0000256" key="3">
    <source>
        <dbReference type="ARBA" id="ARBA00004496"/>
    </source>
</evidence>
<dbReference type="InParanoid" id="A0A543AVQ4"/>
<evidence type="ECO:0000256" key="17">
    <source>
        <dbReference type="ARBA" id="ARBA00023014"/>
    </source>
</evidence>
<evidence type="ECO:0000256" key="13">
    <source>
        <dbReference type="ARBA" id="ARBA00022777"/>
    </source>
</evidence>
<dbReference type="Gene3D" id="3.30.565.10">
    <property type="entry name" value="Histidine kinase-like ATPase, C-terminal domain"/>
    <property type="match status" value="1"/>
</dbReference>
<dbReference type="GO" id="GO:0005886">
    <property type="term" value="C:plasma membrane"/>
    <property type="evidence" value="ECO:0007669"/>
    <property type="project" value="UniProtKB-SubCell"/>
</dbReference>
<evidence type="ECO:0000259" key="21">
    <source>
        <dbReference type="PROSITE" id="PS50109"/>
    </source>
</evidence>
<evidence type="ECO:0000256" key="19">
    <source>
        <dbReference type="ARBA" id="ARBA00024827"/>
    </source>
</evidence>
<dbReference type="SUPFAM" id="SSF55874">
    <property type="entry name" value="ATPase domain of HSP90 chaperone/DNA topoisomerase II/histidine kinase"/>
    <property type="match status" value="1"/>
</dbReference>
<dbReference type="GO" id="GO:0000155">
    <property type="term" value="F:phosphorelay sensor kinase activity"/>
    <property type="evidence" value="ECO:0007669"/>
    <property type="project" value="InterPro"/>
</dbReference>